<evidence type="ECO:0000256" key="2">
    <source>
        <dbReference type="RuleBase" id="RU004178"/>
    </source>
</evidence>
<dbReference type="InterPro" id="IPR016181">
    <property type="entry name" value="Acyl_CoA_acyltransferase"/>
</dbReference>
<dbReference type="GO" id="GO:0004379">
    <property type="term" value="F:glycylpeptide N-tetradecanoyltransferase activity"/>
    <property type="evidence" value="ECO:0007669"/>
    <property type="project" value="UniProtKB-EC"/>
</dbReference>
<dbReference type="GO" id="GO:0005737">
    <property type="term" value="C:cytoplasm"/>
    <property type="evidence" value="ECO:0007669"/>
    <property type="project" value="TreeGrafter"/>
</dbReference>
<sequence>MRPKIQDYVRECLLPKKDVIYSYVVENAGNVTDFICFYRLETSSVHLPKNDRIKLAMLYYYAVTETPLQALFSDMIFIAKKVWFTLIYRKILMLLTHWKSCKLPRLSKT</sequence>
<name>A0A0C2MYJ4_THEKT</name>
<dbReference type="Pfam" id="PF02799">
    <property type="entry name" value="NMT_C"/>
    <property type="match status" value="1"/>
</dbReference>
<evidence type="ECO:0000256" key="1">
    <source>
        <dbReference type="RuleBase" id="RU000586"/>
    </source>
</evidence>
<keyword evidence="5" id="KW-1185">Reference proteome</keyword>
<accession>A0A0C2MYJ4</accession>
<proteinExistence type="inferred from homology"/>
<dbReference type="Gene3D" id="3.40.630.30">
    <property type="match status" value="1"/>
</dbReference>
<dbReference type="InterPro" id="IPR022677">
    <property type="entry name" value="NMT_C"/>
</dbReference>
<dbReference type="Proteomes" id="UP000031668">
    <property type="component" value="Unassembled WGS sequence"/>
</dbReference>
<dbReference type="SUPFAM" id="SSF55729">
    <property type="entry name" value="Acyl-CoA N-acyltransferases (Nat)"/>
    <property type="match status" value="1"/>
</dbReference>
<reference evidence="4 5" key="1">
    <citation type="journal article" date="2014" name="Genome Biol. Evol.">
        <title>The genome of the myxosporean Thelohanellus kitauei shows adaptations to nutrient acquisition within its fish host.</title>
        <authorList>
            <person name="Yang Y."/>
            <person name="Xiong J."/>
            <person name="Zhou Z."/>
            <person name="Huo F."/>
            <person name="Miao W."/>
            <person name="Ran C."/>
            <person name="Liu Y."/>
            <person name="Zhang J."/>
            <person name="Feng J."/>
            <person name="Wang M."/>
            <person name="Wang M."/>
            <person name="Wang L."/>
            <person name="Yao B."/>
        </authorList>
    </citation>
    <scope>NUCLEOTIDE SEQUENCE [LARGE SCALE GENOMIC DNA]</scope>
    <source>
        <strain evidence="4">Wuqing</strain>
    </source>
</reference>
<keyword evidence="1 4" id="KW-0808">Transferase</keyword>
<protein>
    <recommendedName>
        <fullName evidence="1">Glycylpeptide N-tetradecanoyltransferase</fullName>
        <ecNumber evidence="1">2.3.1.97</ecNumber>
    </recommendedName>
</protein>
<organism evidence="4 5">
    <name type="scientific">Thelohanellus kitauei</name>
    <name type="common">Myxosporean</name>
    <dbReference type="NCBI Taxonomy" id="669202"/>
    <lineage>
        <taxon>Eukaryota</taxon>
        <taxon>Metazoa</taxon>
        <taxon>Cnidaria</taxon>
        <taxon>Myxozoa</taxon>
        <taxon>Myxosporea</taxon>
        <taxon>Bivalvulida</taxon>
        <taxon>Platysporina</taxon>
        <taxon>Myxobolidae</taxon>
        <taxon>Thelohanellus</taxon>
    </lineage>
</organism>
<dbReference type="PANTHER" id="PTHR11377:SF5">
    <property type="entry name" value="GLYCYLPEPTIDE N-TETRADECANOYLTRANSFERASE"/>
    <property type="match status" value="1"/>
</dbReference>
<dbReference type="InterPro" id="IPR000903">
    <property type="entry name" value="NMT"/>
</dbReference>
<dbReference type="AlphaFoldDB" id="A0A0C2MYJ4"/>
<dbReference type="EC" id="2.3.1.97" evidence="1"/>
<comment type="catalytic activity">
    <reaction evidence="1">
        <text>N-terminal glycyl-[protein] + tetradecanoyl-CoA = N-tetradecanoylglycyl-[protein] + CoA + H(+)</text>
        <dbReference type="Rhea" id="RHEA:15521"/>
        <dbReference type="Rhea" id="RHEA-COMP:12666"/>
        <dbReference type="Rhea" id="RHEA-COMP:12667"/>
        <dbReference type="ChEBI" id="CHEBI:15378"/>
        <dbReference type="ChEBI" id="CHEBI:57287"/>
        <dbReference type="ChEBI" id="CHEBI:57385"/>
        <dbReference type="ChEBI" id="CHEBI:64723"/>
        <dbReference type="ChEBI" id="CHEBI:133050"/>
        <dbReference type="EC" id="2.3.1.97"/>
    </reaction>
</comment>
<dbReference type="EMBL" id="JWZT01001233">
    <property type="protein sequence ID" value="KII72416.1"/>
    <property type="molecule type" value="Genomic_DNA"/>
</dbReference>
<keyword evidence="1" id="KW-0012">Acyltransferase</keyword>
<dbReference type="OrthoDB" id="60315at2759"/>
<comment type="caution">
    <text evidence="4">The sequence shown here is derived from an EMBL/GenBank/DDBJ whole genome shotgun (WGS) entry which is preliminary data.</text>
</comment>
<evidence type="ECO:0000313" key="5">
    <source>
        <dbReference type="Proteomes" id="UP000031668"/>
    </source>
</evidence>
<comment type="function">
    <text evidence="1">Adds a myristoyl group to the N-terminal glycine residue of certain cellular proteins.</text>
</comment>
<evidence type="ECO:0000259" key="3">
    <source>
        <dbReference type="Pfam" id="PF02799"/>
    </source>
</evidence>
<dbReference type="PANTHER" id="PTHR11377">
    <property type="entry name" value="N-MYRISTOYL TRANSFERASE"/>
    <property type="match status" value="1"/>
</dbReference>
<feature type="domain" description="Glycylpeptide N-tetradecanoyltransferase C-terminal" evidence="3">
    <location>
        <begin position="8"/>
        <end position="84"/>
    </location>
</feature>
<comment type="similarity">
    <text evidence="2">Belongs to the NMT family.</text>
</comment>
<evidence type="ECO:0000313" key="4">
    <source>
        <dbReference type="EMBL" id="KII72416.1"/>
    </source>
</evidence>
<gene>
    <name evidence="4" type="ORF">RF11_03657</name>
</gene>